<dbReference type="GO" id="GO:0006397">
    <property type="term" value="P:mRNA processing"/>
    <property type="evidence" value="ECO:0007669"/>
    <property type="project" value="UniProtKB-KW"/>
</dbReference>
<dbReference type="PANTHER" id="PTHR48028:SF4">
    <property type="entry name" value="SC35-LIKE SPLICING FACTOR"/>
    <property type="match status" value="1"/>
</dbReference>
<keyword evidence="3" id="KW-0507">mRNA processing</keyword>
<sequence>MSFGGRGPPDIHGMVSLKVDNLTYRTTVEDLKRVFRKHGDVGDVYIPRNPRNNESRGFAFVRFGNGPPDIHGMVSLKVDNLTYRTTVEDLKRVFRKHGDVGDVYIPRNPRNNESRGFAFVRFFDRRDAEEAMDALDGYRLDGRELRIAMAKYARPGGRSGRDRSRSKDRHSRRRSRSRSRERRSRSRSETRRRRSRSNSKRRSTSKDDERSDRKSASPAKERSRERSNDETALEIVPGKHRKTEAHPERVASRMTVTEGIARPRTLTMTWTTEPQGPNRTHGKKIRGTIVAR</sequence>
<gene>
    <name evidence="14" type="primary">LOC100907227</name>
</gene>
<dbReference type="Gene3D" id="3.30.70.330">
    <property type="match status" value="2"/>
</dbReference>
<evidence type="ECO:0000256" key="8">
    <source>
        <dbReference type="ARBA" id="ARBA00029667"/>
    </source>
</evidence>
<evidence type="ECO:0000259" key="12">
    <source>
        <dbReference type="PROSITE" id="PS50102"/>
    </source>
</evidence>
<feature type="domain" description="RRM" evidence="12">
    <location>
        <begin position="15"/>
        <end position="65"/>
    </location>
</feature>
<proteinExistence type="predicted"/>
<feature type="region of interest" description="Disordered" evidence="11">
    <location>
        <begin position="270"/>
        <end position="292"/>
    </location>
</feature>
<dbReference type="InterPro" id="IPR035979">
    <property type="entry name" value="RBD_domain_sf"/>
</dbReference>
<dbReference type="CDD" id="cd12311">
    <property type="entry name" value="RRM_SRSF2_SRSF8"/>
    <property type="match status" value="1"/>
</dbReference>
<protein>
    <recommendedName>
        <fullName evidence="2">Serine/arginine-rich splicing factor 2</fullName>
    </recommendedName>
    <alternativeName>
        <fullName evidence="9">Splicing component, 35 kDa</fullName>
    </alternativeName>
    <alternativeName>
        <fullName evidence="8">Splicing factor SC35</fullName>
    </alternativeName>
    <alternativeName>
        <fullName evidence="7">Splicing factor, arginine/serine-rich 2</fullName>
    </alternativeName>
</protein>
<evidence type="ECO:0000256" key="3">
    <source>
        <dbReference type="ARBA" id="ARBA00022664"/>
    </source>
</evidence>
<feature type="region of interest" description="Disordered" evidence="11">
    <location>
        <begin position="151"/>
        <end position="250"/>
    </location>
</feature>
<dbReference type="GO" id="GO:0005634">
    <property type="term" value="C:nucleus"/>
    <property type="evidence" value="ECO:0007669"/>
    <property type="project" value="UniProtKB-SubCell"/>
</dbReference>
<dbReference type="PANTHER" id="PTHR48028">
    <property type="entry name" value="GLYCINE-RICH RNA-BINDING PROTEIN RZ1A"/>
    <property type="match status" value="1"/>
</dbReference>
<evidence type="ECO:0000256" key="2">
    <source>
        <dbReference type="ARBA" id="ARBA00015058"/>
    </source>
</evidence>
<evidence type="ECO:0000313" key="13">
    <source>
        <dbReference type="Proteomes" id="UP000694867"/>
    </source>
</evidence>
<accession>A0AAJ7L3W0</accession>
<name>A0AAJ7L3W0_9ACAR</name>
<dbReference type="SMART" id="SM00360">
    <property type="entry name" value="RRM"/>
    <property type="match status" value="2"/>
</dbReference>
<evidence type="ECO:0000256" key="4">
    <source>
        <dbReference type="ARBA" id="ARBA00022884"/>
    </source>
</evidence>
<dbReference type="GeneID" id="100907227"/>
<dbReference type="InterPro" id="IPR000504">
    <property type="entry name" value="RRM_dom"/>
</dbReference>
<evidence type="ECO:0000256" key="1">
    <source>
        <dbReference type="ARBA" id="ARBA00004123"/>
    </source>
</evidence>
<dbReference type="PROSITE" id="PS50102">
    <property type="entry name" value="RRM"/>
    <property type="match status" value="2"/>
</dbReference>
<keyword evidence="6" id="KW-0539">Nucleus</keyword>
<reference evidence="14" key="1">
    <citation type="submission" date="2025-08" db="UniProtKB">
        <authorList>
            <consortium name="RefSeq"/>
        </authorList>
    </citation>
    <scope>IDENTIFICATION</scope>
</reference>
<evidence type="ECO:0000256" key="10">
    <source>
        <dbReference type="PROSITE-ProRule" id="PRU00176"/>
    </source>
</evidence>
<keyword evidence="13" id="KW-1185">Reference proteome</keyword>
<feature type="domain" description="RRM" evidence="12">
    <location>
        <begin position="74"/>
        <end position="152"/>
    </location>
</feature>
<feature type="compositionally biased region" description="Basic residues" evidence="11">
    <location>
        <begin position="166"/>
        <end position="203"/>
    </location>
</feature>
<evidence type="ECO:0000256" key="5">
    <source>
        <dbReference type="ARBA" id="ARBA00023187"/>
    </source>
</evidence>
<comment type="subcellular location">
    <subcellularLocation>
        <location evidence="1">Nucleus</location>
    </subcellularLocation>
</comment>
<dbReference type="GO" id="GO:0003723">
    <property type="term" value="F:RNA binding"/>
    <property type="evidence" value="ECO:0007669"/>
    <property type="project" value="UniProtKB-UniRule"/>
</dbReference>
<evidence type="ECO:0000256" key="6">
    <source>
        <dbReference type="ARBA" id="ARBA00023242"/>
    </source>
</evidence>
<organism evidence="13 14">
    <name type="scientific">Galendromus occidentalis</name>
    <name type="common">western predatory mite</name>
    <dbReference type="NCBI Taxonomy" id="34638"/>
    <lineage>
        <taxon>Eukaryota</taxon>
        <taxon>Metazoa</taxon>
        <taxon>Ecdysozoa</taxon>
        <taxon>Arthropoda</taxon>
        <taxon>Chelicerata</taxon>
        <taxon>Arachnida</taxon>
        <taxon>Acari</taxon>
        <taxon>Parasitiformes</taxon>
        <taxon>Mesostigmata</taxon>
        <taxon>Gamasina</taxon>
        <taxon>Phytoseioidea</taxon>
        <taxon>Phytoseiidae</taxon>
        <taxon>Typhlodrominae</taxon>
        <taxon>Galendromus</taxon>
    </lineage>
</organism>
<evidence type="ECO:0000256" key="7">
    <source>
        <dbReference type="ARBA" id="ARBA00029589"/>
    </source>
</evidence>
<dbReference type="InterPro" id="IPR051106">
    <property type="entry name" value="RNA-bind/splicing_reg"/>
</dbReference>
<dbReference type="SUPFAM" id="SSF54928">
    <property type="entry name" value="RNA-binding domain, RBD"/>
    <property type="match status" value="2"/>
</dbReference>
<evidence type="ECO:0000256" key="11">
    <source>
        <dbReference type="SAM" id="MobiDB-lite"/>
    </source>
</evidence>
<dbReference type="Proteomes" id="UP000694867">
    <property type="component" value="Unplaced"/>
</dbReference>
<keyword evidence="4 10" id="KW-0694">RNA-binding</keyword>
<dbReference type="Pfam" id="PF00076">
    <property type="entry name" value="RRM_1"/>
    <property type="match status" value="2"/>
</dbReference>
<feature type="compositionally biased region" description="Basic and acidic residues" evidence="11">
    <location>
        <begin position="204"/>
        <end position="229"/>
    </location>
</feature>
<evidence type="ECO:0000256" key="9">
    <source>
        <dbReference type="ARBA" id="ARBA00032663"/>
    </source>
</evidence>
<dbReference type="KEGG" id="goe:100907227"/>
<dbReference type="GO" id="GO:0008380">
    <property type="term" value="P:RNA splicing"/>
    <property type="evidence" value="ECO:0007669"/>
    <property type="project" value="UniProtKB-KW"/>
</dbReference>
<dbReference type="AlphaFoldDB" id="A0AAJ7L3W0"/>
<evidence type="ECO:0000313" key="14">
    <source>
        <dbReference type="RefSeq" id="XP_018495008.1"/>
    </source>
</evidence>
<keyword evidence="5" id="KW-0508">mRNA splicing</keyword>
<dbReference type="InterPro" id="IPR012677">
    <property type="entry name" value="Nucleotide-bd_a/b_plait_sf"/>
</dbReference>
<dbReference type="RefSeq" id="XP_018495008.1">
    <property type="nucleotide sequence ID" value="XM_018639492.1"/>
</dbReference>